<accession>A0A0D0E5M6</accession>
<evidence type="ECO:0000259" key="10">
    <source>
        <dbReference type="PROSITE" id="PS50158"/>
    </source>
</evidence>
<evidence type="ECO:0000256" key="8">
    <source>
        <dbReference type="PROSITE-ProRule" id="PRU00047"/>
    </source>
</evidence>
<dbReference type="GO" id="GO:0003723">
    <property type="term" value="F:RNA binding"/>
    <property type="evidence" value="ECO:0007669"/>
    <property type="project" value="TreeGrafter"/>
</dbReference>
<feature type="domain" description="CCHC-type" evidence="10">
    <location>
        <begin position="242"/>
        <end position="257"/>
    </location>
</feature>
<dbReference type="InterPro" id="IPR036875">
    <property type="entry name" value="Znf_CCHC_sf"/>
</dbReference>
<dbReference type="SMART" id="SM00343">
    <property type="entry name" value="ZnF_C2HC"/>
    <property type="match status" value="5"/>
</dbReference>
<gene>
    <name evidence="11" type="ORF">PAXRUDRAFT_381108</name>
</gene>
<comment type="subcellular location">
    <subcellularLocation>
        <location evidence="1">Nucleus</location>
    </subcellularLocation>
</comment>
<dbReference type="OrthoDB" id="7608935at2759"/>
<dbReference type="EMBL" id="KN824844">
    <property type="protein sequence ID" value="KIK99996.1"/>
    <property type="molecule type" value="Genomic_DNA"/>
</dbReference>
<evidence type="ECO:0000256" key="6">
    <source>
        <dbReference type="ARBA" id="ARBA00022833"/>
    </source>
</evidence>
<dbReference type="GO" id="GO:0071038">
    <property type="term" value="P:TRAMP-dependent tRNA surveillance pathway"/>
    <property type="evidence" value="ECO:0007669"/>
    <property type="project" value="TreeGrafter"/>
</dbReference>
<keyword evidence="2" id="KW-0507">mRNA processing</keyword>
<feature type="region of interest" description="Disordered" evidence="9">
    <location>
        <begin position="388"/>
        <end position="444"/>
    </location>
</feature>
<feature type="compositionally biased region" description="Basic residues" evidence="9">
    <location>
        <begin position="37"/>
        <end position="49"/>
    </location>
</feature>
<organism evidence="11 12">
    <name type="scientific">Paxillus rubicundulus Ve08.2h10</name>
    <dbReference type="NCBI Taxonomy" id="930991"/>
    <lineage>
        <taxon>Eukaryota</taxon>
        <taxon>Fungi</taxon>
        <taxon>Dikarya</taxon>
        <taxon>Basidiomycota</taxon>
        <taxon>Agaricomycotina</taxon>
        <taxon>Agaricomycetes</taxon>
        <taxon>Agaricomycetidae</taxon>
        <taxon>Boletales</taxon>
        <taxon>Paxilineae</taxon>
        <taxon>Paxillaceae</taxon>
        <taxon>Paxillus</taxon>
    </lineage>
</organism>
<keyword evidence="7" id="KW-0539">Nucleus</keyword>
<protein>
    <recommendedName>
        <fullName evidence="10">CCHC-type domain-containing protein</fullName>
    </recommendedName>
</protein>
<name>A0A0D0E5M6_9AGAM</name>
<dbReference type="GO" id="GO:0071036">
    <property type="term" value="P:nuclear polyadenylation-dependent snoRNA catabolic process"/>
    <property type="evidence" value="ECO:0007669"/>
    <property type="project" value="TreeGrafter"/>
</dbReference>
<feature type="compositionally biased region" description="Basic and acidic residues" evidence="9">
    <location>
        <begin position="411"/>
        <end position="424"/>
    </location>
</feature>
<dbReference type="GO" id="GO:0071039">
    <property type="term" value="P:nuclear polyadenylation-dependent CUT catabolic process"/>
    <property type="evidence" value="ECO:0007669"/>
    <property type="project" value="TreeGrafter"/>
</dbReference>
<dbReference type="GO" id="GO:0071037">
    <property type="term" value="P:nuclear polyadenylation-dependent snRNA catabolic process"/>
    <property type="evidence" value="ECO:0007669"/>
    <property type="project" value="TreeGrafter"/>
</dbReference>
<keyword evidence="12" id="KW-1185">Reference proteome</keyword>
<sequence length="467" mass="51727">MPEIIDLTMPSPHSEPIEISSDEGNPPLDQQNPAQEKKRRKNKKRKKSKGLASDAVDSPAQLSRDQSRERGNSCDTSRSPAPRPRSATPRPQTSAPTTDEPGLFYFDAVAAPIDLEDHLPEPQTAESNGASSRLSLPSHVAVVSSNGDRVVPVEIIVPPTTTLDDDDYIEYLDYDDGKAQGLVRYFAAPGEESGQSKPSIFKCKNCGAEGNHKTYECPVQICLTCGARDEHSTRNCPISKTCYTCGMKGHINKTCPNRFSRSKPASDAYDDCDRCGSMVHKMNECPTLWRIYQYANDEERILIKQSREEKRKFAIGEGGEGYIGTEEWCYNCASAGHLGDDCDELPHLLNSPRESSAFSAHNVMSGPFYDPSIEPARIRRGPRELQNEADLPHLPDDWGAGAPVNVGKQAKNKDREKLEKRFREQEEDEGEHEVQLVKRRGSPVSTTATTAISWSWTSQLACADWGT</sequence>
<feature type="region of interest" description="Disordered" evidence="9">
    <location>
        <begin position="1"/>
        <end position="101"/>
    </location>
</feature>
<feature type="compositionally biased region" description="Low complexity" evidence="9">
    <location>
        <begin position="76"/>
        <end position="94"/>
    </location>
</feature>
<reference evidence="12" key="2">
    <citation type="submission" date="2015-01" db="EMBL/GenBank/DDBJ databases">
        <title>Evolutionary Origins and Diversification of the Mycorrhizal Mutualists.</title>
        <authorList>
            <consortium name="DOE Joint Genome Institute"/>
            <consortium name="Mycorrhizal Genomics Consortium"/>
            <person name="Kohler A."/>
            <person name="Kuo A."/>
            <person name="Nagy L.G."/>
            <person name="Floudas D."/>
            <person name="Copeland A."/>
            <person name="Barry K.W."/>
            <person name="Cichocki N."/>
            <person name="Veneault-Fourrey C."/>
            <person name="LaButti K."/>
            <person name="Lindquist E.A."/>
            <person name="Lipzen A."/>
            <person name="Lundell T."/>
            <person name="Morin E."/>
            <person name="Murat C."/>
            <person name="Riley R."/>
            <person name="Ohm R."/>
            <person name="Sun H."/>
            <person name="Tunlid A."/>
            <person name="Henrissat B."/>
            <person name="Grigoriev I.V."/>
            <person name="Hibbett D.S."/>
            <person name="Martin F."/>
        </authorList>
    </citation>
    <scope>NUCLEOTIDE SEQUENCE [LARGE SCALE GENOMIC DNA]</scope>
    <source>
        <strain evidence="12">Ve08.2h10</strain>
    </source>
</reference>
<keyword evidence="5 8" id="KW-0863">Zinc-finger</keyword>
<dbReference type="PANTHER" id="PTHR46543">
    <property type="entry name" value="ZINC FINGER CCHC DOMAIN-CONTAINING PROTEIN 7"/>
    <property type="match status" value="1"/>
</dbReference>
<dbReference type="PROSITE" id="PS50158">
    <property type="entry name" value="ZF_CCHC"/>
    <property type="match status" value="2"/>
</dbReference>
<dbReference type="SUPFAM" id="SSF57756">
    <property type="entry name" value="Retrovirus zinc finger-like domains"/>
    <property type="match status" value="1"/>
</dbReference>
<evidence type="ECO:0000256" key="5">
    <source>
        <dbReference type="ARBA" id="ARBA00022771"/>
    </source>
</evidence>
<dbReference type="GO" id="GO:0071035">
    <property type="term" value="P:nuclear polyadenylation-dependent rRNA catabolic process"/>
    <property type="evidence" value="ECO:0007669"/>
    <property type="project" value="TreeGrafter"/>
</dbReference>
<evidence type="ECO:0000313" key="12">
    <source>
        <dbReference type="Proteomes" id="UP000054538"/>
    </source>
</evidence>
<keyword evidence="6" id="KW-0862">Zinc</keyword>
<dbReference type="STRING" id="930991.A0A0D0E5M6"/>
<evidence type="ECO:0000256" key="9">
    <source>
        <dbReference type="SAM" id="MobiDB-lite"/>
    </source>
</evidence>
<dbReference type="Gene3D" id="4.10.60.10">
    <property type="entry name" value="Zinc finger, CCHC-type"/>
    <property type="match status" value="2"/>
</dbReference>
<evidence type="ECO:0000256" key="3">
    <source>
        <dbReference type="ARBA" id="ARBA00022723"/>
    </source>
</evidence>
<dbReference type="GO" id="GO:0008270">
    <property type="term" value="F:zinc ion binding"/>
    <property type="evidence" value="ECO:0007669"/>
    <property type="project" value="UniProtKB-KW"/>
</dbReference>
<proteinExistence type="predicted"/>
<evidence type="ECO:0000256" key="1">
    <source>
        <dbReference type="ARBA" id="ARBA00004123"/>
    </source>
</evidence>
<dbReference type="GO" id="GO:0031499">
    <property type="term" value="C:TRAMP complex"/>
    <property type="evidence" value="ECO:0007669"/>
    <property type="project" value="TreeGrafter"/>
</dbReference>
<dbReference type="AlphaFoldDB" id="A0A0D0E5M6"/>
<evidence type="ECO:0000256" key="4">
    <source>
        <dbReference type="ARBA" id="ARBA00022737"/>
    </source>
</evidence>
<evidence type="ECO:0000256" key="7">
    <source>
        <dbReference type="ARBA" id="ARBA00023242"/>
    </source>
</evidence>
<reference evidence="11 12" key="1">
    <citation type="submission" date="2014-04" db="EMBL/GenBank/DDBJ databases">
        <authorList>
            <consortium name="DOE Joint Genome Institute"/>
            <person name="Kuo A."/>
            <person name="Kohler A."/>
            <person name="Jargeat P."/>
            <person name="Nagy L.G."/>
            <person name="Floudas D."/>
            <person name="Copeland A."/>
            <person name="Barry K.W."/>
            <person name="Cichocki N."/>
            <person name="Veneault-Fourrey C."/>
            <person name="LaButti K."/>
            <person name="Lindquist E.A."/>
            <person name="Lipzen A."/>
            <person name="Lundell T."/>
            <person name="Morin E."/>
            <person name="Murat C."/>
            <person name="Sun H."/>
            <person name="Tunlid A."/>
            <person name="Henrissat B."/>
            <person name="Grigoriev I.V."/>
            <person name="Hibbett D.S."/>
            <person name="Martin F."/>
            <person name="Nordberg H.P."/>
            <person name="Cantor M.N."/>
            <person name="Hua S.X."/>
        </authorList>
    </citation>
    <scope>NUCLEOTIDE SEQUENCE [LARGE SCALE GENOMIC DNA]</scope>
    <source>
        <strain evidence="11 12">Ve08.2h10</strain>
    </source>
</reference>
<dbReference type="InParanoid" id="A0A0D0E5M6"/>
<evidence type="ECO:0000313" key="11">
    <source>
        <dbReference type="EMBL" id="KIK99996.1"/>
    </source>
</evidence>
<feature type="compositionally biased region" description="Low complexity" evidence="9">
    <location>
        <begin position="10"/>
        <end position="19"/>
    </location>
</feature>
<dbReference type="Proteomes" id="UP000054538">
    <property type="component" value="Unassembled WGS sequence"/>
</dbReference>
<dbReference type="PANTHER" id="PTHR46543:SF1">
    <property type="entry name" value="ZINC FINGER CCHC DOMAIN-CONTAINING PROTEIN 7"/>
    <property type="match status" value="1"/>
</dbReference>
<keyword evidence="4" id="KW-0677">Repeat</keyword>
<keyword evidence="3" id="KW-0479">Metal-binding</keyword>
<feature type="domain" description="CCHC-type" evidence="10">
    <location>
        <begin position="329"/>
        <end position="344"/>
    </location>
</feature>
<dbReference type="InterPro" id="IPR001878">
    <property type="entry name" value="Znf_CCHC"/>
</dbReference>
<dbReference type="GO" id="GO:0006397">
    <property type="term" value="P:mRNA processing"/>
    <property type="evidence" value="ECO:0007669"/>
    <property type="project" value="UniProtKB-KW"/>
</dbReference>
<evidence type="ECO:0000256" key="2">
    <source>
        <dbReference type="ARBA" id="ARBA00022664"/>
    </source>
</evidence>
<dbReference type="InterPro" id="IPR051644">
    <property type="entry name" value="TRAMP_AT-DNA-binding"/>
</dbReference>
<dbReference type="GO" id="GO:0071031">
    <property type="term" value="P:nuclear mRNA surveillance of mRNA 3'-end processing"/>
    <property type="evidence" value="ECO:0007669"/>
    <property type="project" value="TreeGrafter"/>
</dbReference>
<dbReference type="HOGENOM" id="CLU_028683_0_0_1"/>